<dbReference type="STRING" id="151894.SAMN04488524_3277"/>
<accession>A0A1W2CUY5</accession>
<evidence type="ECO:0000313" key="1">
    <source>
        <dbReference type="EMBL" id="SMC89057.1"/>
    </source>
</evidence>
<dbReference type="Proteomes" id="UP000192756">
    <property type="component" value="Unassembled WGS sequence"/>
</dbReference>
<gene>
    <name evidence="1" type="ORF">SAMN04488524_3277</name>
</gene>
<name>A0A1W2CUY5_9SPHI</name>
<dbReference type="AlphaFoldDB" id="A0A1W2CUY5"/>
<evidence type="ECO:0000313" key="2">
    <source>
        <dbReference type="Proteomes" id="UP000192756"/>
    </source>
</evidence>
<dbReference type="EMBL" id="FWXT01000002">
    <property type="protein sequence ID" value="SMC89057.1"/>
    <property type="molecule type" value="Genomic_DNA"/>
</dbReference>
<keyword evidence="2" id="KW-1185">Reference proteome</keyword>
<protein>
    <submittedName>
        <fullName evidence="1">Uncharacterized protein</fullName>
    </submittedName>
</protein>
<organism evidence="1 2">
    <name type="scientific">Pedobacter africanus</name>
    <dbReference type="NCBI Taxonomy" id="151894"/>
    <lineage>
        <taxon>Bacteria</taxon>
        <taxon>Pseudomonadati</taxon>
        <taxon>Bacteroidota</taxon>
        <taxon>Sphingobacteriia</taxon>
        <taxon>Sphingobacteriales</taxon>
        <taxon>Sphingobacteriaceae</taxon>
        <taxon>Pedobacter</taxon>
    </lineage>
</organism>
<sequence length="48" mass="5360">MAIDSTLSKCEKAVVKLKDNSAQQTLMLRRIAAFRISAELIQKELLIA</sequence>
<reference evidence="2" key="1">
    <citation type="submission" date="2017-04" db="EMBL/GenBank/DDBJ databases">
        <authorList>
            <person name="Varghese N."/>
            <person name="Submissions S."/>
        </authorList>
    </citation>
    <scope>NUCLEOTIDE SEQUENCE [LARGE SCALE GENOMIC DNA]</scope>
    <source>
        <strain evidence="2">DSM 12126</strain>
    </source>
</reference>
<proteinExistence type="predicted"/>